<feature type="chain" id="PRO_5009325655" description="DUF4794 domain-containing protein" evidence="2">
    <location>
        <begin position="20"/>
        <end position="296"/>
    </location>
</feature>
<dbReference type="Proteomes" id="UP000095300">
    <property type="component" value="Unassembled WGS sequence"/>
</dbReference>
<protein>
    <recommendedName>
        <fullName evidence="5">DUF4794 domain-containing protein</fullName>
    </recommendedName>
</protein>
<keyword evidence="4" id="KW-1185">Reference proteome</keyword>
<accession>A0A1I8NXN4</accession>
<feature type="signal peptide" evidence="2">
    <location>
        <begin position="1"/>
        <end position="19"/>
    </location>
</feature>
<dbReference type="VEuPathDB" id="VectorBase:SCAU002968"/>
<dbReference type="EnsemblMetazoa" id="SCAU002968-RA">
    <property type="protein sequence ID" value="SCAU002968-PA"/>
    <property type="gene ID" value="SCAU002968"/>
</dbReference>
<reference evidence="3" key="1">
    <citation type="submission" date="2020-05" db="UniProtKB">
        <authorList>
            <consortium name="EnsemblMetazoa"/>
        </authorList>
    </citation>
    <scope>IDENTIFICATION</scope>
    <source>
        <strain evidence="3">USDA</strain>
    </source>
</reference>
<dbReference type="OrthoDB" id="7789789at2759"/>
<dbReference type="AlphaFoldDB" id="A0A1I8NXN4"/>
<evidence type="ECO:0000313" key="3">
    <source>
        <dbReference type="EnsemblMetazoa" id="SCAU002968-PA"/>
    </source>
</evidence>
<feature type="region of interest" description="Disordered" evidence="1">
    <location>
        <begin position="244"/>
        <end position="269"/>
    </location>
</feature>
<evidence type="ECO:0008006" key="5">
    <source>
        <dbReference type="Google" id="ProtNLM"/>
    </source>
</evidence>
<evidence type="ECO:0000313" key="4">
    <source>
        <dbReference type="Proteomes" id="UP000095300"/>
    </source>
</evidence>
<evidence type="ECO:0000256" key="1">
    <source>
        <dbReference type="SAM" id="MobiDB-lite"/>
    </source>
</evidence>
<organism evidence="3 4">
    <name type="scientific">Stomoxys calcitrans</name>
    <name type="common">Stable fly</name>
    <name type="synonym">Conops calcitrans</name>
    <dbReference type="NCBI Taxonomy" id="35570"/>
    <lineage>
        <taxon>Eukaryota</taxon>
        <taxon>Metazoa</taxon>
        <taxon>Ecdysozoa</taxon>
        <taxon>Arthropoda</taxon>
        <taxon>Hexapoda</taxon>
        <taxon>Insecta</taxon>
        <taxon>Pterygota</taxon>
        <taxon>Neoptera</taxon>
        <taxon>Endopterygota</taxon>
        <taxon>Diptera</taxon>
        <taxon>Brachycera</taxon>
        <taxon>Muscomorpha</taxon>
        <taxon>Muscoidea</taxon>
        <taxon>Muscidae</taxon>
        <taxon>Stomoxys</taxon>
    </lineage>
</organism>
<proteinExistence type="predicted"/>
<sequence length="296" mass="33165">MLTRINYLLVSCLVTISTAIRVDWNTNTGPIIPPTPRTTVRPLPPFREPAPVWEDLSNDIPNPNPYIYVLPPPSRPKQPLNNNVNTNKYGTLITPQNSPAYYQSQNNSPQQVAGLAPQYVPNVGTRYVAVVPKATKYPAPANTLSPTVDTLAANGYKVQGKYNAKTKKYKAYENVKYVPLNYYKVLEDTASQREGENEATSKRSVPEEIPVWAPFDEQELPNEGNVFIFDRLLKWNIDNGDSSSITSSTTTTVETPTSSYRTSTKSSTKTSFKFYTKHIYAKDTKSKTKEKSNKKS</sequence>
<name>A0A1I8NXN4_STOCA</name>
<keyword evidence="2" id="KW-0732">Signal</keyword>
<gene>
    <name evidence="3" type="primary">106089431</name>
</gene>
<evidence type="ECO:0000256" key="2">
    <source>
        <dbReference type="SAM" id="SignalP"/>
    </source>
</evidence>